<dbReference type="GO" id="GO:0009908">
    <property type="term" value="P:flower development"/>
    <property type="evidence" value="ECO:0007669"/>
    <property type="project" value="UniProtKB-KW"/>
</dbReference>
<dbReference type="FunFam" id="1.25.40.90:FF:000037">
    <property type="entry name" value="Enhancer of ag-4 2"/>
    <property type="match status" value="1"/>
</dbReference>
<feature type="region of interest" description="Disordered" evidence="8">
    <location>
        <begin position="1335"/>
        <end position="1354"/>
    </location>
</feature>
<feature type="compositionally biased region" description="Low complexity" evidence="8">
    <location>
        <begin position="402"/>
        <end position="413"/>
    </location>
</feature>
<feature type="compositionally biased region" description="Basic and acidic residues" evidence="8">
    <location>
        <begin position="464"/>
        <end position="494"/>
    </location>
</feature>
<feature type="domain" description="PWWP" evidence="9">
    <location>
        <begin position="20"/>
        <end position="77"/>
    </location>
</feature>
<evidence type="ECO:0000259" key="10">
    <source>
        <dbReference type="PROSITE" id="PS51391"/>
    </source>
</evidence>
<feature type="compositionally biased region" description="Low complexity" evidence="8">
    <location>
        <begin position="726"/>
        <end position="738"/>
    </location>
</feature>
<dbReference type="InterPro" id="IPR006569">
    <property type="entry name" value="CID_dom"/>
</dbReference>
<reference evidence="11" key="2">
    <citation type="submission" date="2019-07" db="EMBL/GenBank/DDBJ databases">
        <authorList>
            <person name="Yang Y."/>
            <person name="Bocs S."/>
            <person name="Baudouin L."/>
        </authorList>
    </citation>
    <scope>NUCLEOTIDE SEQUENCE</scope>
    <source>
        <tissue evidence="11">Spear leaf of Hainan Tall coconut</tissue>
    </source>
</reference>
<feature type="region of interest" description="Disordered" evidence="8">
    <location>
        <begin position="519"/>
        <end position="555"/>
    </location>
</feature>
<feature type="compositionally biased region" description="Basic and acidic residues" evidence="8">
    <location>
        <begin position="414"/>
        <end position="444"/>
    </location>
</feature>
<dbReference type="SMART" id="SM00293">
    <property type="entry name" value="PWWP"/>
    <property type="match status" value="1"/>
</dbReference>
<proteinExistence type="predicted"/>
<feature type="compositionally biased region" description="Basic and acidic residues" evidence="8">
    <location>
        <begin position="1335"/>
        <end position="1345"/>
    </location>
</feature>
<dbReference type="EMBL" id="CM017880">
    <property type="protein sequence ID" value="KAG1361198.1"/>
    <property type="molecule type" value="Genomic_DNA"/>
</dbReference>
<dbReference type="PANTHER" id="PTHR12550">
    <property type="entry name" value="HEPATOMA-DERIVED GROWTH FACTOR-RELATED"/>
    <property type="match status" value="1"/>
</dbReference>
<dbReference type="PROSITE" id="PS51391">
    <property type="entry name" value="CID"/>
    <property type="match status" value="1"/>
</dbReference>
<dbReference type="OrthoDB" id="62853at2759"/>
<dbReference type="Gene3D" id="1.25.40.90">
    <property type="match status" value="1"/>
</dbReference>
<feature type="region of interest" description="Disordered" evidence="8">
    <location>
        <begin position="113"/>
        <end position="173"/>
    </location>
</feature>
<sequence>MAPGRRKGGARGKANDQLKLGDLVLAKVKGFPAWPAKISNPKDWGHTPDPKKYFVQFFGTSEIAFVAPADIQVFTNESKSKVIARCQRKTIKCFARAVDEICVAFEELRKKSSGELGEDAEGTSTGPASSQTDCFEDSKHLADNHETSSLKNQEEKLEQKVDKNDSSSDELHGLERCSWSHERTAMSDLKPSDLSGTGSLVFSKLRRKKASNNDMHEPLETKASVSNSASSTPSMKEDNPTNPHPDVNQGDGMEICSKTEMVKALPKSSVASGYQDLGDSEKCHGDLSCNEPLGSPSLATSVHSKNSRNVQKVLENGHIIAKVAPKPKRELNNAPKVKRSPALKKQEKDSYTKGNKQHIDENIASCDGVRSKKASKLDIDVNSVKRSRRGLSKEEDEGTTKGHVSGGSLSSDGSGEKRSELHSKRHKLDDAEDSRPAKKSKYADKSGAITKSSTNSDLSQFSAKIREDKVLESKKSTTSLKADDHLVSKTGAHNDRIPIQGNEAILPLSKRHCRELEAVSNSEAKSARHKTQFHPRRRSCRIDDEDEEEGHRTPVHKQSAINLTTVKPDISTPIQSQPGRGKDLVSSVNNGMIENPGFTREEKSLNDRISPVKVENDFSSPCPGKIVERGAEKPSGLLVSPGKPEYHKSSSNEVRKTIISPKTSVGPGETTKLSEHKSIKPQSKTSCLSSVSVKKAQSSLSKLSNQTPESSTRSHNLATTEKNRSSSKSEMLKVSSKSNVQMSVDAENRDAINFSAEHNTEKDVVAGERSETAKQDKPATLSTDSKFTDSFKSMKHLIAAAQAKRRQAQSHCLPRENAFPGSVSTPPVIQGRSPSPASSIPLSLGNSVQKDAKGTSAPSDSPSVLARQLSSTNQVELEEYEHKFSPGHRPPGGSLSGDTEAAVARDALEGMLETLSRTKDSIGRATRLAIDCAKYGIAGEIVELLIRKLEGEPSFHRRIDLFFLVDSITQCSHNQKGIAGASYVPTVQAALPRLLGAAAPPGASARENRRQCLKVLRLWLERKILPEPLLRQYMDDIDVPNDDTNDGFFLRRPSRAERSVDDPIREMEGMLVDEYGSNATFQLPGLLSSHVFEDEEEDLSSSPCKDTGNELPVEAVGASEELDTCAFTPSDRHHHILEDVDGELEMEDVSTLSKDEKSVLRNDHLELESQRHKSDIAFQPALADQTEGNQLAQMTGNAALQGQEDVALKSEVVLQQPANFMTSGVCNAQPITNFGSSRPYEYGHNDMYLTTQSSHSAQQFQQGSVPFHQRPYHPLPPAQTTPNHPFPPAQTPPNHFSHVNPMSQQNMLQPYNPYTFSSHPNSRRHFASDEQRRVHSSDFSPDNHHNAWVSGGRSSTTSFMQDGILRTNMERASSSSVGFQLPLNAHMPSGASVPGCFDLQVGHLANSFFYCHHIGIDLLSYEFIQAMVFPRCYHAGPMFLLLIVGGQLSSEFVSVYVVLDSMMWKLGTCNTDICGGGPFLLIEY</sequence>
<evidence type="ECO:0000256" key="4">
    <source>
        <dbReference type="ARBA" id="ARBA00023015"/>
    </source>
</evidence>
<feature type="compositionally biased region" description="Polar residues" evidence="8">
    <location>
        <begin position="449"/>
        <end position="462"/>
    </location>
</feature>
<protein>
    <submittedName>
        <fullName evidence="11">Putative ENHANCER OF AG-4 protein 2</fullName>
    </submittedName>
</protein>
<gene>
    <name evidence="11" type="ORF">COCNU_09G006610</name>
</gene>
<dbReference type="Pfam" id="PF00855">
    <property type="entry name" value="PWWP"/>
    <property type="match status" value="1"/>
</dbReference>
<dbReference type="SMART" id="SM00582">
    <property type="entry name" value="RPR"/>
    <property type="match status" value="1"/>
</dbReference>
<keyword evidence="6" id="KW-0804">Transcription</keyword>
<evidence type="ECO:0000313" key="11">
    <source>
        <dbReference type="EMBL" id="KAG1361198.1"/>
    </source>
</evidence>
<keyword evidence="7" id="KW-0539">Nucleus</keyword>
<dbReference type="InterPro" id="IPR000313">
    <property type="entry name" value="PWWP_dom"/>
</dbReference>
<feature type="region of interest" description="Disordered" evidence="8">
    <location>
        <begin position="805"/>
        <end position="898"/>
    </location>
</feature>
<feature type="compositionally biased region" description="Basic residues" evidence="8">
    <location>
        <begin position="527"/>
        <end position="539"/>
    </location>
</feature>
<evidence type="ECO:0000259" key="9">
    <source>
        <dbReference type="PROSITE" id="PS50812"/>
    </source>
</evidence>
<keyword evidence="4" id="KW-0805">Transcription regulation</keyword>
<feature type="compositionally biased region" description="Basic and acidic residues" evidence="8">
    <location>
        <begin position="644"/>
        <end position="656"/>
    </location>
</feature>
<feature type="compositionally biased region" description="Polar residues" evidence="8">
    <location>
        <begin position="856"/>
        <end position="875"/>
    </location>
</feature>
<evidence type="ECO:0000256" key="5">
    <source>
        <dbReference type="ARBA" id="ARBA00023089"/>
    </source>
</evidence>
<feature type="compositionally biased region" description="Low complexity" evidence="8">
    <location>
        <begin position="224"/>
        <end position="234"/>
    </location>
</feature>
<reference evidence="11" key="1">
    <citation type="journal article" date="2017" name="Gigascience">
        <title>The genome draft of coconut (Cocos nucifera).</title>
        <authorList>
            <person name="Xiao Y."/>
            <person name="Xu P."/>
            <person name="Fan H."/>
            <person name="Baudouin L."/>
            <person name="Xia W."/>
            <person name="Bocs S."/>
            <person name="Xu J."/>
            <person name="Li Q."/>
            <person name="Guo A."/>
            <person name="Zhou L."/>
            <person name="Li J."/>
            <person name="Wu Y."/>
            <person name="Ma Z."/>
            <person name="Armero A."/>
            <person name="Issali A.E."/>
            <person name="Liu N."/>
            <person name="Peng M."/>
            <person name="Yang Y."/>
        </authorList>
    </citation>
    <scope>NUCLEOTIDE SEQUENCE</scope>
    <source>
        <tissue evidence="11">Spear leaf of Hainan Tall coconut</tissue>
    </source>
</reference>
<dbReference type="GO" id="GO:0006397">
    <property type="term" value="P:mRNA processing"/>
    <property type="evidence" value="ECO:0007669"/>
    <property type="project" value="UniProtKB-KW"/>
</dbReference>
<dbReference type="Gene3D" id="2.30.30.140">
    <property type="match status" value="1"/>
</dbReference>
<name>A0A8K0IJQ8_COCNU</name>
<accession>A0A8K0IJQ8</accession>
<dbReference type="Pfam" id="PF04818">
    <property type="entry name" value="CID"/>
    <property type="match status" value="1"/>
</dbReference>
<feature type="region of interest" description="Disordered" evidence="8">
    <location>
        <begin position="323"/>
        <end position="494"/>
    </location>
</feature>
<feature type="compositionally biased region" description="Basic and acidic residues" evidence="8">
    <location>
        <begin position="758"/>
        <end position="777"/>
    </location>
</feature>
<evidence type="ECO:0000256" key="7">
    <source>
        <dbReference type="ARBA" id="ARBA00023242"/>
    </source>
</evidence>
<feature type="region of interest" description="Disordered" evidence="8">
    <location>
        <begin position="614"/>
        <end position="742"/>
    </location>
</feature>
<evidence type="ECO:0000256" key="6">
    <source>
        <dbReference type="ARBA" id="ARBA00023163"/>
    </source>
</evidence>
<feature type="compositionally biased region" description="Polar residues" evidence="8">
    <location>
        <begin position="680"/>
        <end position="720"/>
    </location>
</feature>
<feature type="compositionally biased region" description="Pro residues" evidence="8">
    <location>
        <begin position="1273"/>
        <end position="1291"/>
    </location>
</feature>
<evidence type="ECO:0000256" key="3">
    <source>
        <dbReference type="ARBA" id="ARBA00022664"/>
    </source>
</evidence>
<comment type="subcellular location">
    <subcellularLocation>
        <location evidence="1">Nucleus</location>
    </subcellularLocation>
</comment>
<feature type="compositionally biased region" description="Polar residues" evidence="8">
    <location>
        <begin position="122"/>
        <end position="133"/>
    </location>
</feature>
<evidence type="ECO:0000256" key="2">
    <source>
        <dbReference type="ARBA" id="ARBA00022473"/>
    </source>
</evidence>
<evidence type="ECO:0000313" key="12">
    <source>
        <dbReference type="Proteomes" id="UP000797356"/>
    </source>
</evidence>
<organism evidence="11 12">
    <name type="scientific">Cocos nucifera</name>
    <name type="common">Coconut palm</name>
    <dbReference type="NCBI Taxonomy" id="13894"/>
    <lineage>
        <taxon>Eukaryota</taxon>
        <taxon>Viridiplantae</taxon>
        <taxon>Streptophyta</taxon>
        <taxon>Embryophyta</taxon>
        <taxon>Tracheophyta</taxon>
        <taxon>Spermatophyta</taxon>
        <taxon>Magnoliopsida</taxon>
        <taxon>Liliopsida</taxon>
        <taxon>Arecaceae</taxon>
        <taxon>Arecoideae</taxon>
        <taxon>Cocoseae</taxon>
        <taxon>Attaleinae</taxon>
        <taxon>Cocos</taxon>
    </lineage>
</organism>
<feature type="region of interest" description="Disordered" evidence="8">
    <location>
        <begin position="758"/>
        <end position="785"/>
    </location>
</feature>
<feature type="compositionally biased region" description="Low complexity" evidence="8">
    <location>
        <begin position="833"/>
        <end position="844"/>
    </location>
</feature>
<feature type="domain" description="CID" evidence="10">
    <location>
        <begin position="900"/>
        <end position="1041"/>
    </location>
</feature>
<feature type="region of interest" description="Disordered" evidence="8">
    <location>
        <begin position="1253"/>
        <end position="1297"/>
    </location>
</feature>
<dbReference type="GO" id="GO:0005634">
    <property type="term" value="C:nucleus"/>
    <property type="evidence" value="ECO:0007669"/>
    <property type="project" value="UniProtKB-SubCell"/>
</dbReference>
<feature type="compositionally biased region" description="Basic and acidic residues" evidence="8">
    <location>
        <begin position="136"/>
        <end position="173"/>
    </location>
</feature>
<keyword evidence="12" id="KW-1185">Reference proteome</keyword>
<comment type="caution">
    <text evidence="11">The sequence shown here is derived from an EMBL/GenBank/DDBJ whole genome shotgun (WGS) entry which is preliminary data.</text>
</comment>
<dbReference type="Proteomes" id="UP000797356">
    <property type="component" value="Chromosome 9"/>
</dbReference>
<keyword evidence="5" id="KW-0287">Flowering</keyword>
<keyword evidence="3" id="KW-0507">mRNA processing</keyword>
<evidence type="ECO:0000256" key="8">
    <source>
        <dbReference type="SAM" id="MobiDB-lite"/>
    </source>
</evidence>
<feature type="region of interest" description="Disordered" evidence="8">
    <location>
        <begin position="207"/>
        <end position="260"/>
    </location>
</feature>
<dbReference type="SUPFAM" id="SSF63748">
    <property type="entry name" value="Tudor/PWWP/MBT"/>
    <property type="match status" value="1"/>
</dbReference>
<dbReference type="PANTHER" id="PTHR12550:SF70">
    <property type="entry name" value="JIL-1 ANCHORING AND STABILIZING PROTEIN, ISOFORM A"/>
    <property type="match status" value="1"/>
</dbReference>
<feature type="compositionally biased region" description="Polar residues" evidence="8">
    <location>
        <begin position="1253"/>
        <end position="1264"/>
    </location>
</feature>
<feature type="compositionally biased region" description="Basic and acidic residues" evidence="8">
    <location>
        <begin position="344"/>
        <end position="361"/>
    </location>
</feature>
<keyword evidence="2" id="KW-0217">Developmental protein</keyword>
<dbReference type="InterPro" id="IPR008942">
    <property type="entry name" value="ENTH_VHS"/>
</dbReference>
<evidence type="ECO:0000256" key="1">
    <source>
        <dbReference type="ARBA" id="ARBA00004123"/>
    </source>
</evidence>
<dbReference type="PROSITE" id="PS50812">
    <property type="entry name" value="PWWP"/>
    <property type="match status" value="1"/>
</dbReference>